<accession>A0A2V3IM24</accession>
<reference evidence="1 2" key="1">
    <citation type="journal article" date="2018" name="Mol. Biol. Evol.">
        <title>Analysis of the draft genome of the red seaweed Gracilariopsis chorda provides insights into genome size evolution in Rhodophyta.</title>
        <authorList>
            <person name="Lee J."/>
            <person name="Yang E.C."/>
            <person name="Graf L."/>
            <person name="Yang J.H."/>
            <person name="Qiu H."/>
            <person name="Zel Zion U."/>
            <person name="Chan C.X."/>
            <person name="Stephens T.G."/>
            <person name="Weber A.P.M."/>
            <person name="Boo G.H."/>
            <person name="Boo S.M."/>
            <person name="Kim K.M."/>
            <person name="Shin Y."/>
            <person name="Jung M."/>
            <person name="Lee S.J."/>
            <person name="Yim H.S."/>
            <person name="Lee J.H."/>
            <person name="Bhattacharya D."/>
            <person name="Yoon H.S."/>
        </authorList>
    </citation>
    <scope>NUCLEOTIDE SEQUENCE [LARGE SCALE GENOMIC DNA]</scope>
    <source>
        <strain evidence="1 2">SKKU-2015</strain>
        <tissue evidence="1">Whole body</tissue>
    </source>
</reference>
<evidence type="ECO:0000313" key="2">
    <source>
        <dbReference type="Proteomes" id="UP000247409"/>
    </source>
</evidence>
<evidence type="ECO:0000313" key="1">
    <source>
        <dbReference type="EMBL" id="PXF43097.1"/>
    </source>
</evidence>
<protein>
    <submittedName>
        <fullName evidence="1">Uncharacterized protein</fullName>
    </submittedName>
</protein>
<dbReference type="AlphaFoldDB" id="A0A2V3IM24"/>
<organism evidence="1 2">
    <name type="scientific">Gracilariopsis chorda</name>
    <dbReference type="NCBI Taxonomy" id="448386"/>
    <lineage>
        <taxon>Eukaryota</taxon>
        <taxon>Rhodophyta</taxon>
        <taxon>Florideophyceae</taxon>
        <taxon>Rhodymeniophycidae</taxon>
        <taxon>Gracilariales</taxon>
        <taxon>Gracilariaceae</taxon>
        <taxon>Gracilariopsis</taxon>
    </lineage>
</organism>
<sequence>MKGFPLIAGKENLVELFSLMLPVSDVMKQALCTTFPTGIDAFLALCSLNRHLLNGEEPLEIYDPSREDYDSPNRQPMKRDPLHLCNLTKHTRVLLTNALQKRFHESYNGTPPSSMLEMQVFMPPVYRKLNCLDYILDPFGAEEHRNYIMDKIVDLCM</sequence>
<proteinExistence type="predicted"/>
<name>A0A2V3IM24_9FLOR</name>
<keyword evidence="2" id="KW-1185">Reference proteome</keyword>
<dbReference type="Proteomes" id="UP000247409">
    <property type="component" value="Unassembled WGS sequence"/>
</dbReference>
<comment type="caution">
    <text evidence="1">The sequence shown here is derived from an EMBL/GenBank/DDBJ whole genome shotgun (WGS) entry which is preliminary data.</text>
</comment>
<dbReference type="EMBL" id="NBIV01000138">
    <property type="protein sequence ID" value="PXF43097.1"/>
    <property type="molecule type" value="Genomic_DNA"/>
</dbReference>
<gene>
    <name evidence="1" type="ORF">BWQ96_07183</name>
</gene>